<reference evidence="3" key="1">
    <citation type="journal article" date="2019" name="Int. J. Syst. Evol. Microbiol.">
        <title>The Global Catalogue of Microorganisms (GCM) 10K type strain sequencing project: providing services to taxonomists for standard genome sequencing and annotation.</title>
        <authorList>
            <consortium name="The Broad Institute Genomics Platform"/>
            <consortium name="The Broad Institute Genome Sequencing Center for Infectious Disease"/>
            <person name="Wu L."/>
            <person name="Ma J."/>
        </authorList>
    </citation>
    <scope>NUCLEOTIDE SEQUENCE [LARGE SCALE GENOMIC DNA]</scope>
    <source>
        <strain evidence="3">CECT 7706</strain>
    </source>
</reference>
<dbReference type="InterPro" id="IPR028973">
    <property type="entry name" value="PhnB-like"/>
</dbReference>
<dbReference type="PANTHER" id="PTHR33990:SF1">
    <property type="entry name" value="PROTEIN YJDN"/>
    <property type="match status" value="1"/>
</dbReference>
<dbReference type="SUPFAM" id="SSF54593">
    <property type="entry name" value="Glyoxalase/Bleomycin resistance protein/Dihydroxybiphenyl dioxygenase"/>
    <property type="match status" value="1"/>
</dbReference>
<name>A0ABT8CD38_9BACT</name>
<protein>
    <submittedName>
        <fullName evidence="2">VOC family protein</fullName>
    </submittedName>
</protein>
<gene>
    <name evidence="2" type="ORF">QWZ15_23005</name>
</gene>
<dbReference type="Pfam" id="PF06983">
    <property type="entry name" value="3-dmu-9_3-mt"/>
    <property type="match status" value="1"/>
</dbReference>
<evidence type="ECO:0000259" key="1">
    <source>
        <dbReference type="Pfam" id="PF06983"/>
    </source>
</evidence>
<evidence type="ECO:0000313" key="3">
    <source>
        <dbReference type="Proteomes" id="UP001236663"/>
    </source>
</evidence>
<keyword evidence="3" id="KW-1185">Reference proteome</keyword>
<organism evidence="2 3">
    <name type="scientific">Cyclobacterium jeungdonense</name>
    <dbReference type="NCBI Taxonomy" id="708087"/>
    <lineage>
        <taxon>Bacteria</taxon>
        <taxon>Pseudomonadati</taxon>
        <taxon>Bacteroidota</taxon>
        <taxon>Cytophagia</taxon>
        <taxon>Cytophagales</taxon>
        <taxon>Cyclobacteriaceae</taxon>
        <taxon>Cyclobacterium</taxon>
    </lineage>
</organism>
<dbReference type="Proteomes" id="UP001236663">
    <property type="component" value="Unassembled WGS sequence"/>
</dbReference>
<sequence>MTTINTYLTFNGNCRKAFEFYRSIFGGEFSSISTFGEMPTQEGYKMSKNDTNKIMHVALPISKETALMGSDTSENYEKATFGDNFSISIQTDTKEEADRLFDALSENGKKTMPMDHTFWGSYFGMLKDQFGINWMVSFDTGTQ</sequence>
<dbReference type="InterPro" id="IPR029068">
    <property type="entry name" value="Glyas_Bleomycin-R_OHBP_Dase"/>
</dbReference>
<dbReference type="PANTHER" id="PTHR33990">
    <property type="entry name" value="PROTEIN YJDN-RELATED"/>
    <property type="match status" value="1"/>
</dbReference>
<proteinExistence type="predicted"/>
<evidence type="ECO:0000313" key="2">
    <source>
        <dbReference type="EMBL" id="MDN3690709.1"/>
    </source>
</evidence>
<dbReference type="Gene3D" id="3.10.180.10">
    <property type="entry name" value="2,3-Dihydroxybiphenyl 1,2-Dioxygenase, domain 1"/>
    <property type="match status" value="1"/>
</dbReference>
<feature type="domain" description="PhnB-like" evidence="1">
    <location>
        <begin position="4"/>
        <end position="136"/>
    </location>
</feature>
<accession>A0ABT8CD38</accession>
<dbReference type="CDD" id="cd06588">
    <property type="entry name" value="PhnB_like"/>
    <property type="match status" value="1"/>
</dbReference>
<dbReference type="RefSeq" id="WP_163382828.1">
    <property type="nucleotide sequence ID" value="NZ_JAUFQS010000047.1"/>
</dbReference>
<dbReference type="EMBL" id="JAUFQS010000047">
    <property type="protein sequence ID" value="MDN3690709.1"/>
    <property type="molecule type" value="Genomic_DNA"/>
</dbReference>
<comment type="caution">
    <text evidence="2">The sequence shown here is derived from an EMBL/GenBank/DDBJ whole genome shotgun (WGS) entry which is preliminary data.</text>
</comment>